<evidence type="ECO:0000259" key="8">
    <source>
        <dbReference type="Pfam" id="PF07731"/>
    </source>
</evidence>
<evidence type="ECO:0000256" key="4">
    <source>
        <dbReference type="ARBA" id="ARBA00023008"/>
    </source>
</evidence>
<reference evidence="10" key="1">
    <citation type="submission" date="2023-10" db="EMBL/GenBank/DDBJ databases">
        <authorList>
            <person name="Noh H."/>
        </authorList>
    </citation>
    <scope>NUCLEOTIDE SEQUENCE</scope>
    <source>
        <strain evidence="10">DUCC4014</strain>
    </source>
</reference>
<evidence type="ECO:0000256" key="1">
    <source>
        <dbReference type="ARBA" id="ARBA00010609"/>
    </source>
</evidence>
<dbReference type="Proteomes" id="UP000827549">
    <property type="component" value="Chromosome 4"/>
</dbReference>
<dbReference type="GO" id="GO:0016491">
    <property type="term" value="F:oxidoreductase activity"/>
    <property type="evidence" value="ECO:0007669"/>
    <property type="project" value="UniProtKB-KW"/>
</dbReference>
<dbReference type="PROSITE" id="PS00079">
    <property type="entry name" value="MULTICOPPER_OXIDASE1"/>
    <property type="match status" value="1"/>
</dbReference>
<comment type="similarity">
    <text evidence="1">Belongs to the multicopper oxidase family.</text>
</comment>
<dbReference type="EMBL" id="CP086717">
    <property type="protein sequence ID" value="WOO81878.1"/>
    <property type="molecule type" value="Genomic_DNA"/>
</dbReference>
<organism evidence="10 11">
    <name type="scientific">Vanrija pseudolonga</name>
    <dbReference type="NCBI Taxonomy" id="143232"/>
    <lineage>
        <taxon>Eukaryota</taxon>
        <taxon>Fungi</taxon>
        <taxon>Dikarya</taxon>
        <taxon>Basidiomycota</taxon>
        <taxon>Agaricomycotina</taxon>
        <taxon>Tremellomycetes</taxon>
        <taxon>Trichosporonales</taxon>
        <taxon>Trichosporonaceae</taxon>
        <taxon>Vanrija</taxon>
    </lineage>
</organism>
<dbReference type="RefSeq" id="XP_062627910.1">
    <property type="nucleotide sequence ID" value="XM_062771926.1"/>
</dbReference>
<protein>
    <submittedName>
        <fullName evidence="10">Laccase-1</fullName>
    </submittedName>
</protein>
<dbReference type="InterPro" id="IPR033138">
    <property type="entry name" value="Cu_oxidase_CS"/>
</dbReference>
<evidence type="ECO:0000259" key="7">
    <source>
        <dbReference type="Pfam" id="PF00394"/>
    </source>
</evidence>
<dbReference type="SUPFAM" id="SSF49503">
    <property type="entry name" value="Cupredoxins"/>
    <property type="match status" value="3"/>
</dbReference>
<gene>
    <name evidence="10" type="primary">LAC1</name>
    <name evidence="10" type="ORF">LOC62_04G005394</name>
</gene>
<dbReference type="Pfam" id="PF07731">
    <property type="entry name" value="Cu-oxidase_2"/>
    <property type="match status" value="1"/>
</dbReference>
<dbReference type="Pfam" id="PF00394">
    <property type="entry name" value="Cu-oxidase"/>
    <property type="match status" value="1"/>
</dbReference>
<dbReference type="Pfam" id="PF07732">
    <property type="entry name" value="Cu-oxidase_3"/>
    <property type="match status" value="1"/>
</dbReference>
<evidence type="ECO:0000256" key="3">
    <source>
        <dbReference type="ARBA" id="ARBA00023002"/>
    </source>
</evidence>
<dbReference type="Gene3D" id="2.60.40.420">
    <property type="entry name" value="Cupredoxins - blue copper proteins"/>
    <property type="match status" value="3"/>
</dbReference>
<sequence>MLPPLNQHQRRDKGRLSLVGVLAALALVVVVILGVAHGSAPTHGHLKRDDDGNFKEARGMAPSGNCDDIAPIVPRALVLGDPGRYLLSNRRFNIRDRPQTRNYHWTVSEVRSTPGGVLRPLVVVNGQSPGPILEANLGDEVFIHLTNALANATTIHWHGMLQNGTIFMDGADAITQCSIPPGGKMIYRWKAQNVGTYWWHGHTNEQYTDGLFGPLIIHSPTETAMVKNPYDDEYTFILNDAYNTMATSLMPRFMQPFTGINGNPGDEPSPDGNMINGVSNARCAYLPSNQHKDAKRDEMGTPAAVGSIYNETNVCGNAPLGRLNVNLAPGKTYRLRLINAGTLTTSVFSIDNHQLTVIEVDGVSVEPFKTWSVEIAVAQRYSVLVTLDKAPGAYSIRTAIVTEDLKYTGPNFNSTVLSVLRYGNYFTNPVDAPVPDAWNTLPEASAEAIFVPADKLDAPAPGRVEYLTFQGRADPSDNMMLMYFNNTSWRPLPAGQSSLNAIRSLPDAIVHNSTALEQEPSLGHQVSYVNQDANGVFDLVFNSLDDGPHPFHLHGHTFWVLSVGTGPFTGPTDGLSRVNPPRRDTVIIPGNGHLVMRIRTDNPGVWTLHCHIGWHMATGLLLTITNQPGVIKGLSIPPDVARLCKA</sequence>
<dbReference type="PANTHER" id="PTHR11709:SF414">
    <property type="entry name" value="ADR239WP"/>
    <property type="match status" value="1"/>
</dbReference>
<dbReference type="InterPro" id="IPR002355">
    <property type="entry name" value="Cu_oxidase_Cu_BS"/>
</dbReference>
<evidence type="ECO:0000259" key="9">
    <source>
        <dbReference type="Pfam" id="PF07732"/>
    </source>
</evidence>
<dbReference type="PANTHER" id="PTHR11709">
    <property type="entry name" value="MULTI-COPPER OXIDASE"/>
    <property type="match status" value="1"/>
</dbReference>
<dbReference type="AlphaFoldDB" id="A0AAF0YE67"/>
<evidence type="ECO:0000313" key="11">
    <source>
        <dbReference type="Proteomes" id="UP000827549"/>
    </source>
</evidence>
<keyword evidence="5" id="KW-1015">Disulfide bond</keyword>
<feature type="domain" description="Plastocyanin-like" evidence="8">
    <location>
        <begin position="522"/>
        <end position="628"/>
    </location>
</feature>
<evidence type="ECO:0000313" key="10">
    <source>
        <dbReference type="EMBL" id="WOO81878.1"/>
    </source>
</evidence>
<evidence type="ECO:0000256" key="2">
    <source>
        <dbReference type="ARBA" id="ARBA00022723"/>
    </source>
</evidence>
<keyword evidence="3" id="KW-0560">Oxidoreductase</keyword>
<keyword evidence="2" id="KW-0479">Metal-binding</keyword>
<keyword evidence="11" id="KW-1185">Reference proteome</keyword>
<dbReference type="GeneID" id="87808623"/>
<dbReference type="InterPro" id="IPR011706">
    <property type="entry name" value="Cu-oxidase_C"/>
</dbReference>
<evidence type="ECO:0000256" key="6">
    <source>
        <dbReference type="ARBA" id="ARBA00023180"/>
    </source>
</evidence>
<accession>A0AAF0YE67</accession>
<feature type="domain" description="Plastocyanin-like" evidence="9">
    <location>
        <begin position="109"/>
        <end position="221"/>
    </location>
</feature>
<dbReference type="InterPro" id="IPR045087">
    <property type="entry name" value="Cu-oxidase_fam"/>
</dbReference>
<dbReference type="GO" id="GO:0005507">
    <property type="term" value="F:copper ion binding"/>
    <property type="evidence" value="ECO:0007669"/>
    <property type="project" value="InterPro"/>
</dbReference>
<keyword evidence="6" id="KW-0325">Glycoprotein</keyword>
<dbReference type="InterPro" id="IPR008972">
    <property type="entry name" value="Cupredoxin"/>
</dbReference>
<evidence type="ECO:0000256" key="5">
    <source>
        <dbReference type="ARBA" id="ARBA00023157"/>
    </source>
</evidence>
<dbReference type="InterPro" id="IPR011707">
    <property type="entry name" value="Cu-oxidase-like_N"/>
</dbReference>
<feature type="domain" description="Plastocyanin-like" evidence="7">
    <location>
        <begin position="233"/>
        <end position="423"/>
    </location>
</feature>
<proteinExistence type="inferred from homology"/>
<dbReference type="InterPro" id="IPR001117">
    <property type="entry name" value="Cu-oxidase_2nd"/>
</dbReference>
<dbReference type="PROSITE" id="PS00080">
    <property type="entry name" value="MULTICOPPER_OXIDASE2"/>
    <property type="match status" value="1"/>
</dbReference>
<dbReference type="CDD" id="cd13910">
    <property type="entry name" value="CuRO_3_MCO_like_4"/>
    <property type="match status" value="1"/>
</dbReference>
<keyword evidence="4" id="KW-0186">Copper</keyword>
<name>A0AAF0YE67_9TREE</name>